<name>A0AAW4VVF7_9FIRM</name>
<organism evidence="1 2">
    <name type="scientific">Agathobaculum butyriciproducens</name>
    <dbReference type="NCBI Taxonomy" id="1628085"/>
    <lineage>
        <taxon>Bacteria</taxon>
        <taxon>Bacillati</taxon>
        <taxon>Bacillota</taxon>
        <taxon>Clostridia</taxon>
        <taxon>Eubacteriales</taxon>
        <taxon>Butyricicoccaceae</taxon>
        <taxon>Agathobaculum</taxon>
    </lineage>
</organism>
<dbReference type="InterPro" id="IPR026906">
    <property type="entry name" value="LRR_5"/>
</dbReference>
<dbReference type="InterPro" id="IPR032675">
    <property type="entry name" value="LRR_dom_sf"/>
</dbReference>
<dbReference type="Proteomes" id="UP001298753">
    <property type="component" value="Unassembled WGS sequence"/>
</dbReference>
<protein>
    <submittedName>
        <fullName evidence="1">Leucine-rich repeat domain-containing protein</fullName>
    </submittedName>
</protein>
<dbReference type="GeneID" id="98661309"/>
<dbReference type="RefSeq" id="WP_227600102.1">
    <property type="nucleotide sequence ID" value="NZ_JAJEPX010000003.1"/>
</dbReference>
<reference evidence="1 2" key="1">
    <citation type="submission" date="2021-10" db="EMBL/GenBank/DDBJ databases">
        <title>Anaerobic single-cell dispensing facilitates the cultivation of human gut bacteria.</title>
        <authorList>
            <person name="Afrizal A."/>
        </authorList>
    </citation>
    <scope>NUCLEOTIDE SEQUENCE [LARGE SCALE GENOMIC DNA]</scope>
    <source>
        <strain evidence="1 2">CLA-AA-H270</strain>
    </source>
</reference>
<proteinExistence type="predicted"/>
<keyword evidence="2" id="KW-1185">Reference proteome</keyword>
<evidence type="ECO:0000313" key="1">
    <source>
        <dbReference type="EMBL" id="MCC2175954.1"/>
    </source>
</evidence>
<dbReference type="Pfam" id="PF13306">
    <property type="entry name" value="LRR_5"/>
    <property type="match status" value="1"/>
</dbReference>
<dbReference type="EMBL" id="JAJEPX010000003">
    <property type="protein sequence ID" value="MCC2175954.1"/>
    <property type="molecule type" value="Genomic_DNA"/>
</dbReference>
<evidence type="ECO:0000313" key="2">
    <source>
        <dbReference type="Proteomes" id="UP001298753"/>
    </source>
</evidence>
<comment type="caution">
    <text evidence="1">The sequence shown here is derived from an EMBL/GenBank/DDBJ whole genome shotgun (WGS) entry which is preliminary data.</text>
</comment>
<gene>
    <name evidence="1" type="ORF">LKD22_02205</name>
</gene>
<dbReference type="AlphaFoldDB" id="A0AAW4VVF7"/>
<dbReference type="Gene3D" id="3.80.10.10">
    <property type="entry name" value="Ribonuclease Inhibitor"/>
    <property type="match status" value="1"/>
</dbReference>
<accession>A0AAW4VVF7</accession>
<sequence length="322" mass="34768">MRVIEGENELRLTCSRSASGGIALLRCETQDDIVHLPDEIDGVPVTEVGAYVLSERVPDLTGKDTFAVRITCGGTEPKHNAAAIRTVTLPKDAKSVGSYAFYNCRNLERIELTDSVSEFGGGALMNCMSLREVILHAAPSAPTCLPRLLGEYAGELDVRFDEHARLLFPEYVEELEDLSPAHIFQRRIHGAGYSYRQCFDSGVLNFRQYDAALSELLERHDFSVAARVAVRRLAVPFVLSDAAKADYLAVLRTHGGNLAQSCAKAGETAALTFLLSLGVLSAADVDAACTSAREAEQTAALSVLLSATGKTQSKGRAKSFEL</sequence>